<name>A0ABY7EKV7_MYAAR</name>
<keyword evidence="1" id="KW-0862">Zinc</keyword>
<dbReference type="EMBL" id="CP111018">
    <property type="protein sequence ID" value="WAR10618.1"/>
    <property type="molecule type" value="Genomic_DNA"/>
</dbReference>
<evidence type="ECO:0000313" key="4">
    <source>
        <dbReference type="EMBL" id="WAR10618.1"/>
    </source>
</evidence>
<dbReference type="SUPFAM" id="SSF57845">
    <property type="entry name" value="B-box zinc-binding domain"/>
    <property type="match status" value="1"/>
</dbReference>
<keyword evidence="5" id="KW-1185">Reference proteome</keyword>
<dbReference type="Gene3D" id="3.30.160.60">
    <property type="entry name" value="Classic Zinc Finger"/>
    <property type="match status" value="1"/>
</dbReference>
<evidence type="ECO:0000313" key="5">
    <source>
        <dbReference type="Proteomes" id="UP001164746"/>
    </source>
</evidence>
<evidence type="ECO:0000256" key="1">
    <source>
        <dbReference type="PROSITE-ProRule" id="PRU00024"/>
    </source>
</evidence>
<proteinExistence type="predicted"/>
<evidence type="ECO:0000259" key="3">
    <source>
        <dbReference type="PROSITE" id="PS50119"/>
    </source>
</evidence>
<sequence>MASLPIQCEMCLEENAVGSCDTCGPVGEACLRIHQKGRLFRTHTTKVLNKEIQAAIRIDITEERCKKHPTERAIFLCKTHESMICGSCLHSEHPSCVQEVVDMLNEDIKIDCDKVNTMKSLFNELKDEILLLKVGAEHSKENYKNNADKCVQECMELGNIIKQRVDELTSNIRDGIAMRHSKNVRAHSRISETCDEKSKWCVNEENKIDDFVDNNMAGYLYLMGRHFEKDISNARSDLEEIKSKYILKGIDFKQNKVILNCLFEDLEEVCEQHEEVTGSDDGNTDDVVAPPTKISKTRRELTALLNQAKHNLDTSEKTKKEMRDELKGVKQDLYYSEQTRKQFAEESLKAKQDIVKSEKTRKQFEQELSKANQDIEKYEKTRMQFEQELLKAKQDIEKYEKEAAILQTKFPHLKEHLK</sequence>
<evidence type="ECO:0000256" key="2">
    <source>
        <dbReference type="SAM" id="Coils"/>
    </source>
</evidence>
<dbReference type="Pfam" id="PF00643">
    <property type="entry name" value="zf-B_box"/>
    <property type="match status" value="1"/>
</dbReference>
<dbReference type="InterPro" id="IPR000315">
    <property type="entry name" value="Znf_B-box"/>
</dbReference>
<organism evidence="4 5">
    <name type="scientific">Mya arenaria</name>
    <name type="common">Soft-shell clam</name>
    <dbReference type="NCBI Taxonomy" id="6604"/>
    <lineage>
        <taxon>Eukaryota</taxon>
        <taxon>Metazoa</taxon>
        <taxon>Spiralia</taxon>
        <taxon>Lophotrochozoa</taxon>
        <taxon>Mollusca</taxon>
        <taxon>Bivalvia</taxon>
        <taxon>Autobranchia</taxon>
        <taxon>Heteroconchia</taxon>
        <taxon>Euheterodonta</taxon>
        <taxon>Imparidentia</taxon>
        <taxon>Neoheterodontei</taxon>
        <taxon>Myida</taxon>
        <taxon>Myoidea</taxon>
        <taxon>Myidae</taxon>
        <taxon>Mya</taxon>
    </lineage>
</organism>
<accession>A0ABY7EKV7</accession>
<reference evidence="4" key="1">
    <citation type="submission" date="2022-11" db="EMBL/GenBank/DDBJ databases">
        <title>Centuries of genome instability and evolution in soft-shell clam transmissible cancer (bioRxiv).</title>
        <authorList>
            <person name="Hart S.F.M."/>
            <person name="Yonemitsu M.A."/>
            <person name="Giersch R.M."/>
            <person name="Beal B.F."/>
            <person name="Arriagada G."/>
            <person name="Davis B.W."/>
            <person name="Ostrander E.A."/>
            <person name="Goff S.P."/>
            <person name="Metzger M.J."/>
        </authorList>
    </citation>
    <scope>NUCLEOTIDE SEQUENCE</scope>
    <source>
        <strain evidence="4">MELC-2E11</strain>
        <tissue evidence="4">Siphon/mantle</tissue>
    </source>
</reference>
<keyword evidence="1" id="KW-0479">Metal-binding</keyword>
<dbReference type="CDD" id="cd19757">
    <property type="entry name" value="Bbox1"/>
    <property type="match status" value="1"/>
</dbReference>
<keyword evidence="1" id="KW-0863">Zinc-finger</keyword>
<dbReference type="PROSITE" id="PS50119">
    <property type="entry name" value="ZF_BBOX"/>
    <property type="match status" value="1"/>
</dbReference>
<protein>
    <recommendedName>
        <fullName evidence="3">B box-type domain-containing protein</fullName>
    </recommendedName>
</protein>
<keyword evidence="2" id="KW-0175">Coiled coil</keyword>
<dbReference type="Proteomes" id="UP001164746">
    <property type="component" value="Chromosome 7"/>
</dbReference>
<gene>
    <name evidence="4" type="ORF">MAR_035694</name>
</gene>
<feature type="coiled-coil region" evidence="2">
    <location>
        <begin position="298"/>
        <end position="409"/>
    </location>
</feature>
<feature type="domain" description="B box-type" evidence="3">
    <location>
        <begin position="60"/>
        <end position="93"/>
    </location>
</feature>
<feature type="non-terminal residue" evidence="4">
    <location>
        <position position="418"/>
    </location>
</feature>